<dbReference type="EC" id="2.7.-.-" evidence="1"/>
<keyword evidence="1" id="KW-0418">Kinase</keyword>
<keyword evidence="1" id="KW-0808">Transferase</keyword>
<protein>
    <recommendedName>
        <fullName evidence="1">Kinase</fullName>
        <ecNumber evidence="1">2.7.-.-</ecNumber>
    </recommendedName>
</protein>
<reference evidence="2 3" key="1">
    <citation type="submission" date="2023-02" db="EMBL/GenBank/DDBJ databases">
        <title>LHISI_Scaffold_Assembly.</title>
        <authorList>
            <person name="Stuart O.P."/>
            <person name="Cleave R."/>
            <person name="Magrath M.J.L."/>
            <person name="Mikheyev A.S."/>
        </authorList>
    </citation>
    <scope>NUCLEOTIDE SEQUENCE [LARGE SCALE GENOMIC DNA]</scope>
    <source>
        <strain evidence="2">Daus_M_001</strain>
        <tissue evidence="2">Leg muscle</tissue>
    </source>
</reference>
<name>A0ABQ9IGC6_9NEOP</name>
<proteinExistence type="inferred from homology"/>
<dbReference type="PANTHER" id="PTHR12400">
    <property type="entry name" value="INOSITOL POLYPHOSPHATE KINASE"/>
    <property type="match status" value="1"/>
</dbReference>
<gene>
    <name evidence="2" type="ORF">PR048_001076</name>
</gene>
<dbReference type="PANTHER" id="PTHR12400:SF21">
    <property type="entry name" value="KINASE"/>
    <property type="match status" value="1"/>
</dbReference>
<dbReference type="InterPro" id="IPR005522">
    <property type="entry name" value="IPK"/>
</dbReference>
<comment type="similarity">
    <text evidence="1">Belongs to the inositol phosphokinase (IPK) family.</text>
</comment>
<dbReference type="Proteomes" id="UP001159363">
    <property type="component" value="Chromosome 1"/>
</dbReference>
<dbReference type="EMBL" id="JARBHB010000001">
    <property type="protein sequence ID" value="KAJ8895738.1"/>
    <property type="molecule type" value="Genomic_DNA"/>
</dbReference>
<comment type="caution">
    <text evidence="2">The sequence shown here is derived from an EMBL/GenBank/DDBJ whole genome shotgun (WGS) entry which is preliminary data.</text>
</comment>
<keyword evidence="3" id="KW-1185">Reference proteome</keyword>
<accession>A0ABQ9IGC6</accession>
<dbReference type="SUPFAM" id="SSF56104">
    <property type="entry name" value="SAICAR synthase-like"/>
    <property type="match status" value="1"/>
</dbReference>
<evidence type="ECO:0000256" key="1">
    <source>
        <dbReference type="RuleBase" id="RU363090"/>
    </source>
</evidence>
<organism evidence="2 3">
    <name type="scientific">Dryococelus australis</name>
    <dbReference type="NCBI Taxonomy" id="614101"/>
    <lineage>
        <taxon>Eukaryota</taxon>
        <taxon>Metazoa</taxon>
        <taxon>Ecdysozoa</taxon>
        <taxon>Arthropoda</taxon>
        <taxon>Hexapoda</taxon>
        <taxon>Insecta</taxon>
        <taxon>Pterygota</taxon>
        <taxon>Neoptera</taxon>
        <taxon>Polyneoptera</taxon>
        <taxon>Phasmatodea</taxon>
        <taxon>Verophasmatodea</taxon>
        <taxon>Anareolatae</taxon>
        <taxon>Phasmatidae</taxon>
        <taxon>Eurycanthinae</taxon>
        <taxon>Dryococelus</taxon>
    </lineage>
</organism>
<evidence type="ECO:0000313" key="2">
    <source>
        <dbReference type="EMBL" id="KAJ8895738.1"/>
    </source>
</evidence>
<evidence type="ECO:0000313" key="3">
    <source>
        <dbReference type="Proteomes" id="UP001159363"/>
    </source>
</evidence>
<sequence length="89" mass="9990">MAFCVQLQPFIHQVGGHSSMLSLDEATVCKPLVPREQDFYKTLPESVRKFVPAFYGVIEVRVLQEEEGYVTLTATPPECYQPQASREAG</sequence>